<name>A0A1W1XNB5_9BACT</name>
<dbReference type="AlphaFoldDB" id="A0A1W1XNB5"/>
<evidence type="ECO:0000313" key="2">
    <source>
        <dbReference type="Proteomes" id="UP000192783"/>
    </source>
</evidence>
<protein>
    <recommendedName>
        <fullName evidence="3">Thioredoxin domain-containing protein</fullName>
    </recommendedName>
</protein>
<dbReference type="STRING" id="1121390.SAMN02746041_02306"/>
<accession>A0A1W1XNB5</accession>
<reference evidence="1 2" key="1">
    <citation type="submission" date="2017-04" db="EMBL/GenBank/DDBJ databases">
        <authorList>
            <person name="Afonso C.L."/>
            <person name="Miller P.J."/>
            <person name="Scott M.A."/>
            <person name="Spackman E."/>
            <person name="Goraichik I."/>
            <person name="Dimitrov K.M."/>
            <person name="Suarez D.L."/>
            <person name="Swayne D.E."/>
        </authorList>
    </citation>
    <scope>NUCLEOTIDE SEQUENCE [LARGE SCALE GENOMIC DNA]</scope>
    <source>
        <strain evidence="1 2">DSM 13146</strain>
    </source>
</reference>
<evidence type="ECO:0000313" key="1">
    <source>
        <dbReference type="EMBL" id="SMC25374.1"/>
    </source>
</evidence>
<dbReference type="OrthoDB" id="5520377at2"/>
<evidence type="ECO:0008006" key="3">
    <source>
        <dbReference type="Google" id="ProtNLM"/>
    </source>
</evidence>
<proteinExistence type="predicted"/>
<gene>
    <name evidence="1" type="ORF">SAMN02746041_02306</name>
</gene>
<keyword evidence="2" id="KW-1185">Reference proteome</keyword>
<dbReference type="EMBL" id="FWXF01000013">
    <property type="protein sequence ID" value="SMC25374.1"/>
    <property type="molecule type" value="Genomic_DNA"/>
</dbReference>
<organism evidence="1 2">
    <name type="scientific">Desulfacinum hydrothermale DSM 13146</name>
    <dbReference type="NCBI Taxonomy" id="1121390"/>
    <lineage>
        <taxon>Bacteria</taxon>
        <taxon>Pseudomonadati</taxon>
        <taxon>Thermodesulfobacteriota</taxon>
        <taxon>Syntrophobacteria</taxon>
        <taxon>Syntrophobacterales</taxon>
        <taxon>Syntrophobacteraceae</taxon>
        <taxon>Desulfacinum</taxon>
    </lineage>
</organism>
<sequence>MAPLKIDLLFAPGCSAKEPTEELVGSILQRLKLSAEIRVVVVDDGNQAVALRFPGSPTVRVNGRDIEPEGEHAFHYGLG</sequence>
<dbReference type="Proteomes" id="UP000192783">
    <property type="component" value="Unassembled WGS sequence"/>
</dbReference>